<dbReference type="InterPro" id="IPR006674">
    <property type="entry name" value="HD_domain"/>
</dbReference>
<evidence type="ECO:0000313" key="2">
    <source>
        <dbReference type="EMBL" id="RGS42753.1"/>
    </source>
</evidence>
<dbReference type="OrthoDB" id="9803619at2"/>
<dbReference type="Pfam" id="PF01966">
    <property type="entry name" value="HD"/>
    <property type="match status" value="1"/>
</dbReference>
<dbReference type="AlphaFoldDB" id="A0A412IRS4"/>
<dbReference type="PROSITE" id="PS51831">
    <property type="entry name" value="HD"/>
    <property type="match status" value="1"/>
</dbReference>
<protein>
    <submittedName>
        <fullName evidence="2">HD domain-containing protein</fullName>
    </submittedName>
</protein>
<evidence type="ECO:0000313" key="3">
    <source>
        <dbReference type="Proteomes" id="UP000283295"/>
    </source>
</evidence>
<comment type="caution">
    <text evidence="2">The sequence shown here is derived from an EMBL/GenBank/DDBJ whole genome shotgun (WGS) entry which is preliminary data.</text>
</comment>
<dbReference type="EMBL" id="QRVK01000016">
    <property type="protein sequence ID" value="RGS42753.1"/>
    <property type="molecule type" value="Genomic_DNA"/>
</dbReference>
<dbReference type="SUPFAM" id="SSF109604">
    <property type="entry name" value="HD-domain/PDEase-like"/>
    <property type="match status" value="1"/>
</dbReference>
<dbReference type="Proteomes" id="UP000283295">
    <property type="component" value="Unassembled WGS sequence"/>
</dbReference>
<dbReference type="InterPro" id="IPR051094">
    <property type="entry name" value="Diverse_Catalytic_Enzymes"/>
</dbReference>
<dbReference type="Gene3D" id="1.10.3210.10">
    <property type="entry name" value="Hypothetical protein af1432"/>
    <property type="match status" value="1"/>
</dbReference>
<gene>
    <name evidence="2" type="ORF">DWX94_07670</name>
</gene>
<dbReference type="InterPro" id="IPR003607">
    <property type="entry name" value="HD/PDEase_dom"/>
</dbReference>
<dbReference type="CDD" id="cd00077">
    <property type="entry name" value="HDc"/>
    <property type="match status" value="1"/>
</dbReference>
<name>A0A412IRS4_9FIRM</name>
<accession>A0A412IRS4</accession>
<reference evidence="2 3" key="1">
    <citation type="submission" date="2018-08" db="EMBL/GenBank/DDBJ databases">
        <title>A genome reference for cultivated species of the human gut microbiota.</title>
        <authorList>
            <person name="Zou Y."/>
            <person name="Xue W."/>
            <person name="Luo G."/>
        </authorList>
    </citation>
    <scope>NUCLEOTIDE SEQUENCE [LARGE SCALE GENOMIC DNA]</scope>
    <source>
        <strain evidence="2 3">AF22-21</strain>
    </source>
</reference>
<organism evidence="2 3">
    <name type="scientific">Coprococcus eutactus</name>
    <dbReference type="NCBI Taxonomy" id="33043"/>
    <lineage>
        <taxon>Bacteria</taxon>
        <taxon>Bacillati</taxon>
        <taxon>Bacillota</taxon>
        <taxon>Clostridia</taxon>
        <taxon>Lachnospirales</taxon>
        <taxon>Lachnospiraceae</taxon>
        <taxon>Coprococcus</taxon>
    </lineage>
</organism>
<dbReference type="PANTHER" id="PTHR35795:SF1">
    <property type="entry name" value="BIS(5'-NUCLEOSYL)-TETRAPHOSPHATASE, SYMMETRICAL"/>
    <property type="match status" value="1"/>
</dbReference>
<dbReference type="PANTHER" id="PTHR35795">
    <property type="entry name" value="SLR1885 PROTEIN"/>
    <property type="match status" value="1"/>
</dbReference>
<feature type="domain" description="HD" evidence="1">
    <location>
        <begin position="90"/>
        <end position="198"/>
    </location>
</feature>
<proteinExistence type="predicted"/>
<sequence length="417" mass="48328">MSVNKNSKYHSLSKEVYEQILGDREHSKINPYACKDSDIIRRQPDHDAPHLWRPAFVMDVEKILHNNYYNRYSDKTQVISCYKNDDISRRALHVQLVSRIARTIGMTLGLNLDLIEAISLGHDIGHTPFGHAGERYLNEIYNEHTGRLFNHNIHSARVLDKLIFRNISLQVLDGVICHNGEMEQQCYTPKTFNTDDPWGEFDRSVEDCYTDPSANKKQIPGTLEGCIMRISDIIAYLGKDRQDAIKIGLIPNDDSFSAGSLGSSNAQIIHNMTVNIIENSYGKPYISMDPDVYETFSKAKTENYQNIYNNDSLNTMYNDNIKPMFYCIYEELLRQAKSKDTDSILYKHHINYIKDANRYSNYFGKKEFIDNYLSQDPNEIVVDFIASMTDDYFIDLYEYLFPDGPYKVNYVGYFDNI</sequence>
<dbReference type="SMART" id="SM00471">
    <property type="entry name" value="HDc"/>
    <property type="match status" value="1"/>
</dbReference>
<evidence type="ECO:0000259" key="1">
    <source>
        <dbReference type="PROSITE" id="PS51831"/>
    </source>
</evidence>